<dbReference type="PANTHER" id="PTHR45036:SF1">
    <property type="entry name" value="METHYLTRANSFERASE LIKE 7A"/>
    <property type="match status" value="1"/>
</dbReference>
<dbReference type="AlphaFoldDB" id="A0A8J3K9F6"/>
<dbReference type="InterPro" id="IPR029063">
    <property type="entry name" value="SAM-dependent_MTases_sf"/>
</dbReference>
<dbReference type="Proteomes" id="UP000619293">
    <property type="component" value="Unassembled WGS sequence"/>
</dbReference>
<dbReference type="SUPFAM" id="SSF53335">
    <property type="entry name" value="S-adenosyl-L-methionine-dependent methyltransferases"/>
    <property type="match status" value="1"/>
</dbReference>
<dbReference type="InterPro" id="IPR013216">
    <property type="entry name" value="Methyltransf_11"/>
</dbReference>
<sequence>MTESLRSLQHPRFARFYARISTRAEAHGAAAHRTRLLAGLTGFVIEVGAGNGLNFAYYPAGVTGVLAVEPDDTLREHARRAARHAPVAVDVVAGHADALPAADAAFDAAVTSLVLCTVPDPGHALAEIRRVLRPGGQLRFYEHVRSDKPALAWLQDRVAPLWSRLAGGCRPNHDTATVIAANGFTIDTCERFGFSPASGMPQFAHILGTARPRADTHDD</sequence>
<dbReference type="Pfam" id="PF08241">
    <property type="entry name" value="Methyltransf_11"/>
    <property type="match status" value="1"/>
</dbReference>
<dbReference type="GO" id="GO:0032259">
    <property type="term" value="P:methylation"/>
    <property type="evidence" value="ECO:0007669"/>
    <property type="project" value="UniProtKB-KW"/>
</dbReference>
<reference evidence="2 3" key="1">
    <citation type="submission" date="2021-01" db="EMBL/GenBank/DDBJ databases">
        <title>Whole genome shotgun sequence of Catellatospora chokoriensis NBRC 107358.</title>
        <authorList>
            <person name="Komaki H."/>
            <person name="Tamura T."/>
        </authorList>
    </citation>
    <scope>NUCLEOTIDE SEQUENCE [LARGE SCALE GENOMIC DNA]</scope>
    <source>
        <strain evidence="2 3">NBRC 107358</strain>
    </source>
</reference>
<evidence type="ECO:0000313" key="3">
    <source>
        <dbReference type="Proteomes" id="UP000619293"/>
    </source>
</evidence>
<proteinExistence type="predicted"/>
<evidence type="ECO:0000313" key="2">
    <source>
        <dbReference type="EMBL" id="GIF93075.1"/>
    </source>
</evidence>
<keyword evidence="3" id="KW-1185">Reference proteome</keyword>
<dbReference type="EMBL" id="BONG01000055">
    <property type="protein sequence ID" value="GIF93075.1"/>
    <property type="molecule type" value="Genomic_DNA"/>
</dbReference>
<keyword evidence="2" id="KW-0489">Methyltransferase</keyword>
<comment type="caution">
    <text evidence="2">The sequence shown here is derived from an EMBL/GenBank/DDBJ whole genome shotgun (WGS) entry which is preliminary data.</text>
</comment>
<dbReference type="PANTHER" id="PTHR45036">
    <property type="entry name" value="METHYLTRANSFERASE LIKE 7B"/>
    <property type="match status" value="1"/>
</dbReference>
<evidence type="ECO:0000259" key="1">
    <source>
        <dbReference type="Pfam" id="PF08241"/>
    </source>
</evidence>
<dbReference type="GO" id="GO:0008757">
    <property type="term" value="F:S-adenosylmethionine-dependent methyltransferase activity"/>
    <property type="evidence" value="ECO:0007669"/>
    <property type="project" value="InterPro"/>
</dbReference>
<gene>
    <name evidence="2" type="ORF">Cch02nite_65190</name>
</gene>
<protein>
    <submittedName>
        <fullName evidence="2">Methyltransferase type 11</fullName>
    </submittedName>
</protein>
<dbReference type="RefSeq" id="WP_191842658.1">
    <property type="nucleotide sequence ID" value="NZ_BAAALB010000027.1"/>
</dbReference>
<feature type="domain" description="Methyltransferase type 11" evidence="1">
    <location>
        <begin position="46"/>
        <end position="139"/>
    </location>
</feature>
<accession>A0A8J3K9F6</accession>
<keyword evidence="2" id="KW-0808">Transferase</keyword>
<organism evidence="2 3">
    <name type="scientific">Catellatospora chokoriensis</name>
    <dbReference type="NCBI Taxonomy" id="310353"/>
    <lineage>
        <taxon>Bacteria</taxon>
        <taxon>Bacillati</taxon>
        <taxon>Actinomycetota</taxon>
        <taxon>Actinomycetes</taxon>
        <taxon>Micromonosporales</taxon>
        <taxon>Micromonosporaceae</taxon>
        <taxon>Catellatospora</taxon>
    </lineage>
</organism>
<dbReference type="Gene3D" id="3.40.50.150">
    <property type="entry name" value="Vaccinia Virus protein VP39"/>
    <property type="match status" value="1"/>
</dbReference>
<dbReference type="InterPro" id="IPR052356">
    <property type="entry name" value="Thiol_S-MT"/>
</dbReference>
<name>A0A8J3K9F6_9ACTN</name>
<dbReference type="CDD" id="cd02440">
    <property type="entry name" value="AdoMet_MTases"/>
    <property type="match status" value="1"/>
</dbReference>